<dbReference type="PANTHER" id="PTHR42850:SF4">
    <property type="entry name" value="ZINC-DEPENDENT ENDOPOLYPHOSPHATASE"/>
    <property type="match status" value="1"/>
</dbReference>
<organism evidence="2 3">
    <name type="scientific">Faecalibaculum rodentium</name>
    <dbReference type="NCBI Taxonomy" id="1702221"/>
    <lineage>
        <taxon>Bacteria</taxon>
        <taxon>Bacillati</taxon>
        <taxon>Bacillota</taxon>
        <taxon>Erysipelotrichia</taxon>
        <taxon>Erysipelotrichales</taxon>
        <taxon>Erysipelotrichaceae</taxon>
        <taxon>Faecalibaculum</taxon>
    </lineage>
</organism>
<dbReference type="PANTHER" id="PTHR42850">
    <property type="entry name" value="METALLOPHOSPHOESTERASE"/>
    <property type="match status" value="1"/>
</dbReference>
<dbReference type="GO" id="GO:0005737">
    <property type="term" value="C:cytoplasm"/>
    <property type="evidence" value="ECO:0007669"/>
    <property type="project" value="TreeGrafter"/>
</dbReference>
<dbReference type="SUPFAM" id="SSF56300">
    <property type="entry name" value="Metallo-dependent phosphatases"/>
    <property type="match status" value="1"/>
</dbReference>
<feature type="domain" description="Calcineurin-like phosphoesterase" evidence="1">
    <location>
        <begin position="21"/>
        <end position="98"/>
    </location>
</feature>
<evidence type="ECO:0000313" key="2">
    <source>
        <dbReference type="EMBL" id="AMK54330.1"/>
    </source>
</evidence>
<keyword evidence="3" id="KW-1185">Reference proteome</keyword>
<dbReference type="STRING" id="1702221.AALO17_11960"/>
<dbReference type="OrthoDB" id="384253at2"/>
<gene>
    <name evidence="2" type="ORF">AALO17_11960</name>
</gene>
<evidence type="ECO:0000313" key="3">
    <source>
        <dbReference type="Proteomes" id="UP000069771"/>
    </source>
</evidence>
<name>A0A140DUK3_9FIRM</name>
<dbReference type="GO" id="GO:0016791">
    <property type="term" value="F:phosphatase activity"/>
    <property type="evidence" value="ECO:0007669"/>
    <property type="project" value="TreeGrafter"/>
</dbReference>
<dbReference type="GeneID" id="78477937"/>
<dbReference type="AlphaFoldDB" id="A0A140DUK3"/>
<evidence type="ECO:0000259" key="1">
    <source>
        <dbReference type="Pfam" id="PF00149"/>
    </source>
</evidence>
<dbReference type="InterPro" id="IPR050126">
    <property type="entry name" value="Ap4A_hydrolase"/>
</dbReference>
<proteinExistence type="predicted"/>
<dbReference type="InterPro" id="IPR004843">
    <property type="entry name" value="Calcineurin-like_PHP"/>
</dbReference>
<dbReference type="InterPro" id="IPR029052">
    <property type="entry name" value="Metallo-depent_PP-like"/>
</dbReference>
<reference evidence="2 3" key="1">
    <citation type="journal article" date="2016" name="Gut Pathog.">
        <title>Whole genome sequencing of "Faecalibaculum rodentium" ALO17, isolated from C57BL/6J laboratory mouse feces.</title>
        <authorList>
            <person name="Lim S."/>
            <person name="Chang D.H."/>
            <person name="Ahn S."/>
            <person name="Kim B.C."/>
        </authorList>
    </citation>
    <scope>NUCLEOTIDE SEQUENCE [LARGE SCALE GENOMIC DNA]</scope>
    <source>
        <strain evidence="2 3">Alo17</strain>
    </source>
</reference>
<sequence>MNRSVVVHALPELTDPEAKEIVISDIHGNLAVYQQLLKKCRYRHGVDRLILAGDLVEKGPENLALLRFVMEQVRTGNVWCLMGNCDFTAKNVLFSYRLQFLRSVITSRQSLIMEMAEALGIDPAGMEMDEFCHRIRQAFLPELQFLADLPHVLVSPDRIYAHAAIMDEEHFGSDFREVMTTPFFLHTDKRFSKPVVVGHMPVSEYRNRVIDFSPVFDPARNIWSIDGGNVVKRSGQLNAVIFQGRNVTTVSADDLEQAVVLKDTDPGVQIPFAMSWNHRDISVLDHAGEQSLVHSDWLRRSFWVPDAFVQSGSVSEYTNYRMPAQAGERVSVVLRCQDQVLVKHNSVLGWMEAEALALPESEDNDTEQEPAGM</sequence>
<dbReference type="EMBL" id="CP011391">
    <property type="protein sequence ID" value="AMK54330.1"/>
    <property type="molecule type" value="Genomic_DNA"/>
</dbReference>
<dbReference type="GO" id="GO:0008803">
    <property type="term" value="F:bis(5'-nucleosyl)-tetraphosphatase (symmetrical) activity"/>
    <property type="evidence" value="ECO:0007669"/>
    <property type="project" value="TreeGrafter"/>
</dbReference>
<accession>A0A140DUK3</accession>
<protein>
    <recommendedName>
        <fullName evidence="1">Calcineurin-like phosphoesterase domain-containing protein</fullName>
    </recommendedName>
</protein>
<dbReference type="KEGG" id="fro:AALO17_11960"/>
<dbReference type="Proteomes" id="UP000069771">
    <property type="component" value="Chromosome"/>
</dbReference>
<dbReference type="RefSeq" id="WP_067556555.1">
    <property type="nucleotide sequence ID" value="NZ_CAMTBT010000001.1"/>
</dbReference>
<dbReference type="Gene3D" id="3.60.21.10">
    <property type="match status" value="1"/>
</dbReference>
<dbReference type="GO" id="GO:0110154">
    <property type="term" value="P:RNA decapping"/>
    <property type="evidence" value="ECO:0007669"/>
    <property type="project" value="TreeGrafter"/>
</dbReference>
<dbReference type="Pfam" id="PF00149">
    <property type="entry name" value="Metallophos"/>
    <property type="match status" value="1"/>
</dbReference>